<dbReference type="OrthoDB" id="1746609at2759"/>
<organism evidence="6 7">
    <name type="scientific">Artemisia annua</name>
    <name type="common">Sweet wormwood</name>
    <dbReference type="NCBI Taxonomy" id="35608"/>
    <lineage>
        <taxon>Eukaryota</taxon>
        <taxon>Viridiplantae</taxon>
        <taxon>Streptophyta</taxon>
        <taxon>Embryophyta</taxon>
        <taxon>Tracheophyta</taxon>
        <taxon>Spermatophyta</taxon>
        <taxon>Magnoliopsida</taxon>
        <taxon>eudicotyledons</taxon>
        <taxon>Gunneridae</taxon>
        <taxon>Pentapetalae</taxon>
        <taxon>asterids</taxon>
        <taxon>campanulids</taxon>
        <taxon>Asterales</taxon>
        <taxon>Asteraceae</taxon>
        <taxon>Asteroideae</taxon>
        <taxon>Anthemideae</taxon>
        <taxon>Artemisiinae</taxon>
        <taxon>Artemisia</taxon>
    </lineage>
</organism>
<accession>A0A2U1N3P1</accession>
<dbReference type="EMBL" id="PKPP01003703">
    <property type="protein sequence ID" value="PWA68121.1"/>
    <property type="molecule type" value="Genomic_DNA"/>
</dbReference>
<proteinExistence type="predicted"/>
<evidence type="ECO:0000256" key="1">
    <source>
        <dbReference type="ARBA" id="ARBA00004141"/>
    </source>
</evidence>
<reference evidence="6 7" key="1">
    <citation type="journal article" date="2018" name="Mol. Plant">
        <title>The genome of Artemisia annua provides insight into the evolution of Asteraceae family and artemisinin biosynthesis.</title>
        <authorList>
            <person name="Shen Q."/>
            <person name="Zhang L."/>
            <person name="Liao Z."/>
            <person name="Wang S."/>
            <person name="Yan T."/>
            <person name="Shi P."/>
            <person name="Liu M."/>
            <person name="Fu X."/>
            <person name="Pan Q."/>
            <person name="Wang Y."/>
            <person name="Lv Z."/>
            <person name="Lu X."/>
            <person name="Zhang F."/>
            <person name="Jiang W."/>
            <person name="Ma Y."/>
            <person name="Chen M."/>
            <person name="Hao X."/>
            <person name="Li L."/>
            <person name="Tang Y."/>
            <person name="Lv G."/>
            <person name="Zhou Y."/>
            <person name="Sun X."/>
            <person name="Brodelius P.E."/>
            <person name="Rose J.K.C."/>
            <person name="Tang K."/>
        </authorList>
    </citation>
    <scope>NUCLEOTIDE SEQUENCE [LARGE SCALE GENOMIC DNA]</scope>
    <source>
        <strain evidence="7">cv. Huhao1</strain>
        <tissue evidence="6">Leaf</tissue>
    </source>
</reference>
<evidence type="ECO:0000256" key="2">
    <source>
        <dbReference type="ARBA" id="ARBA00022692"/>
    </source>
</evidence>
<evidence type="ECO:0000256" key="3">
    <source>
        <dbReference type="ARBA" id="ARBA00022989"/>
    </source>
</evidence>
<dbReference type="SUPFAM" id="SSF103481">
    <property type="entry name" value="Multidrug resistance efflux transporter EmrE"/>
    <property type="match status" value="1"/>
</dbReference>
<dbReference type="STRING" id="35608.A0A2U1N3P1"/>
<evidence type="ECO:0000256" key="4">
    <source>
        <dbReference type="ARBA" id="ARBA00023136"/>
    </source>
</evidence>
<feature type="transmembrane region" description="Helical" evidence="5">
    <location>
        <begin position="139"/>
        <end position="159"/>
    </location>
</feature>
<dbReference type="InterPro" id="IPR030184">
    <property type="entry name" value="WAT1-related"/>
</dbReference>
<keyword evidence="7" id="KW-1185">Reference proteome</keyword>
<keyword evidence="3 5" id="KW-1133">Transmembrane helix</keyword>
<dbReference type="Proteomes" id="UP000245207">
    <property type="component" value="Unassembled WGS sequence"/>
</dbReference>
<dbReference type="GO" id="GO:0022857">
    <property type="term" value="F:transmembrane transporter activity"/>
    <property type="evidence" value="ECO:0007669"/>
    <property type="project" value="InterPro"/>
</dbReference>
<dbReference type="GO" id="GO:0016020">
    <property type="term" value="C:membrane"/>
    <property type="evidence" value="ECO:0007669"/>
    <property type="project" value="InterPro"/>
</dbReference>
<protein>
    <submittedName>
        <fullName evidence="6">WAT1-related protein</fullName>
    </submittedName>
</protein>
<feature type="transmembrane region" description="Helical" evidence="5">
    <location>
        <begin position="165"/>
        <end position="183"/>
    </location>
</feature>
<dbReference type="InterPro" id="IPR037185">
    <property type="entry name" value="EmrE-like"/>
</dbReference>
<evidence type="ECO:0000256" key="5">
    <source>
        <dbReference type="SAM" id="Phobius"/>
    </source>
</evidence>
<dbReference type="PANTHER" id="PTHR31218">
    <property type="entry name" value="WAT1-RELATED PROTEIN"/>
    <property type="match status" value="1"/>
</dbReference>
<sequence length="198" mass="21825">MALVKPAMNNGMSQLVYVVYNYLLGTIVLFQFFAIHNHRMEKLDLKSSSSQVKSLGTSTTIAISGAFLLTLYKGPQIFQNISNESSDVILLSPTVILETWRTYSCSHWHSFFHVERSSVFGSAFRNRALTWCLHRKGPVHVALFKPISIVVAVVTGILFLGDTLYLGSVIGAVIIAIDLFGGVGSSQRKEQLSYGLHG</sequence>
<name>A0A2U1N3P1_ARTAN</name>
<feature type="transmembrane region" description="Helical" evidence="5">
    <location>
        <begin position="55"/>
        <end position="72"/>
    </location>
</feature>
<evidence type="ECO:0000313" key="6">
    <source>
        <dbReference type="EMBL" id="PWA68121.1"/>
    </source>
</evidence>
<keyword evidence="4 5" id="KW-0472">Membrane</keyword>
<comment type="subcellular location">
    <subcellularLocation>
        <location evidence="1">Membrane</location>
        <topology evidence="1">Multi-pass membrane protein</topology>
    </subcellularLocation>
</comment>
<gene>
    <name evidence="6" type="ORF">CTI12_AA312070</name>
</gene>
<keyword evidence="2 5" id="KW-0812">Transmembrane</keyword>
<comment type="caution">
    <text evidence="6">The sequence shown here is derived from an EMBL/GenBank/DDBJ whole genome shotgun (WGS) entry which is preliminary data.</text>
</comment>
<feature type="transmembrane region" description="Helical" evidence="5">
    <location>
        <begin position="15"/>
        <end position="35"/>
    </location>
</feature>
<evidence type="ECO:0000313" key="7">
    <source>
        <dbReference type="Proteomes" id="UP000245207"/>
    </source>
</evidence>
<dbReference type="AlphaFoldDB" id="A0A2U1N3P1"/>